<evidence type="ECO:0000256" key="1">
    <source>
        <dbReference type="SAM" id="MobiDB-lite"/>
    </source>
</evidence>
<accession>A0AAD8E7L5</accession>
<organism evidence="2 3">
    <name type="scientific">Diploptera punctata</name>
    <name type="common">Pacific beetle cockroach</name>
    <dbReference type="NCBI Taxonomy" id="6984"/>
    <lineage>
        <taxon>Eukaryota</taxon>
        <taxon>Metazoa</taxon>
        <taxon>Ecdysozoa</taxon>
        <taxon>Arthropoda</taxon>
        <taxon>Hexapoda</taxon>
        <taxon>Insecta</taxon>
        <taxon>Pterygota</taxon>
        <taxon>Neoptera</taxon>
        <taxon>Polyneoptera</taxon>
        <taxon>Dictyoptera</taxon>
        <taxon>Blattodea</taxon>
        <taxon>Blaberoidea</taxon>
        <taxon>Blaberidae</taxon>
        <taxon>Diplopterinae</taxon>
        <taxon>Diploptera</taxon>
    </lineage>
</organism>
<feature type="compositionally biased region" description="Basic residues" evidence="1">
    <location>
        <begin position="353"/>
        <end position="362"/>
    </location>
</feature>
<dbReference type="AlphaFoldDB" id="A0AAD8E7L5"/>
<keyword evidence="3" id="KW-1185">Reference proteome</keyword>
<reference evidence="2" key="2">
    <citation type="submission" date="2023-05" db="EMBL/GenBank/DDBJ databases">
        <authorList>
            <person name="Fouks B."/>
        </authorList>
    </citation>
    <scope>NUCLEOTIDE SEQUENCE</scope>
    <source>
        <strain evidence="2">Stay&amp;Tobe</strain>
        <tissue evidence="2">Testes</tissue>
    </source>
</reference>
<feature type="compositionally biased region" description="Polar residues" evidence="1">
    <location>
        <begin position="440"/>
        <end position="452"/>
    </location>
</feature>
<feature type="region of interest" description="Disordered" evidence="1">
    <location>
        <begin position="48"/>
        <end position="80"/>
    </location>
</feature>
<dbReference type="Proteomes" id="UP001233999">
    <property type="component" value="Unassembled WGS sequence"/>
</dbReference>
<dbReference type="EMBL" id="JASPKZ010008351">
    <property type="protein sequence ID" value="KAJ9580255.1"/>
    <property type="molecule type" value="Genomic_DNA"/>
</dbReference>
<evidence type="ECO:0000313" key="3">
    <source>
        <dbReference type="Proteomes" id="UP001233999"/>
    </source>
</evidence>
<evidence type="ECO:0000313" key="2">
    <source>
        <dbReference type="EMBL" id="KAJ9580255.1"/>
    </source>
</evidence>
<protein>
    <submittedName>
        <fullName evidence="2">Uncharacterized protein</fullName>
    </submittedName>
</protein>
<reference evidence="2" key="1">
    <citation type="journal article" date="2023" name="IScience">
        <title>Live-bearing cockroach genome reveals convergent evolutionary mechanisms linked to viviparity in insects and beyond.</title>
        <authorList>
            <person name="Fouks B."/>
            <person name="Harrison M.C."/>
            <person name="Mikhailova A.A."/>
            <person name="Marchal E."/>
            <person name="English S."/>
            <person name="Carruthers M."/>
            <person name="Jennings E.C."/>
            <person name="Chiamaka E.L."/>
            <person name="Frigard R.A."/>
            <person name="Pippel M."/>
            <person name="Attardo G.M."/>
            <person name="Benoit J.B."/>
            <person name="Bornberg-Bauer E."/>
            <person name="Tobe S.S."/>
        </authorList>
    </citation>
    <scope>NUCLEOTIDE SEQUENCE</scope>
    <source>
        <strain evidence="2">Stay&amp;Tobe</strain>
    </source>
</reference>
<feature type="region of interest" description="Disordered" evidence="1">
    <location>
        <begin position="308"/>
        <end position="481"/>
    </location>
</feature>
<feature type="compositionally biased region" description="Polar residues" evidence="1">
    <location>
        <begin position="63"/>
        <end position="74"/>
    </location>
</feature>
<proteinExistence type="predicted"/>
<feature type="compositionally biased region" description="Polar residues" evidence="1">
    <location>
        <begin position="308"/>
        <end position="327"/>
    </location>
</feature>
<sequence>MNICASNGIRSENILDSVESSKLDQNLVAIAKGERKIKGEVFVSSKNSQSAPVKSVAAAPRMPQQSAPRNTTQEEAAGVPSSVTAPTFVIPPHLMGRNVNNPAEDMIGSGRKLQKPRLGVRVPYRNLTSQIVTQDEIAQELLERSMKKHPVHDTPEGGDFFFAMKLTQRLANRLSPSTTVSTNISGNEIESIAGRSGHFQQNSDNNCLLPSSYTLVPETTAIPDDRELLAILEGEADTEWIPNSNPPILEGAIKTSIADITKPPVLVEAASVLEQVVVHSTPPKLDPSVERAMALKQLMELPRRIKVQINSQDSENNNKASVNGSSKVETDSSNKQKQARKRKLPDPEEGNAKKPKMSRKKKAELSNEHSSTYSNNKTDENSKKPKVARIQKKSAVVPKHQEVVGVTTINGSSASGKRRKGITNCVETAVSERTDLNKSPVPSTSGVNTQELSKTDKDSDDEFSQSMLLHSKKTGTPPKNL</sequence>
<name>A0AAD8E7L5_DIPPU</name>
<gene>
    <name evidence="2" type="ORF">L9F63_004068</name>
</gene>
<comment type="caution">
    <text evidence="2">The sequence shown here is derived from an EMBL/GenBank/DDBJ whole genome shotgun (WGS) entry which is preliminary data.</text>
</comment>